<name>A0A1G9HNH9_9BACL</name>
<feature type="domain" description="HTH cro/C1-type" evidence="1">
    <location>
        <begin position="33"/>
        <end position="92"/>
    </location>
</feature>
<protein>
    <submittedName>
        <fullName evidence="2">Helix-turn-helix</fullName>
    </submittedName>
</protein>
<dbReference type="InterPro" id="IPR001387">
    <property type="entry name" value="Cro/C1-type_HTH"/>
</dbReference>
<dbReference type="Proteomes" id="UP000199008">
    <property type="component" value="Unassembled WGS sequence"/>
</dbReference>
<organism evidence="2 3">
    <name type="scientific">Lacicoccus qingdaonensis</name>
    <dbReference type="NCBI Taxonomy" id="576118"/>
    <lineage>
        <taxon>Bacteria</taxon>
        <taxon>Bacillati</taxon>
        <taxon>Bacillota</taxon>
        <taxon>Bacilli</taxon>
        <taxon>Bacillales</taxon>
        <taxon>Salinicoccaceae</taxon>
        <taxon>Lacicoccus</taxon>
    </lineage>
</organism>
<accession>A0A1G9HNH9</accession>
<sequence>MTSRFDNVMNNLAKVPEVEEHMNKLHVQLAKLISKQRIQQGLTQSELVEIIKENGQDITQSQLSRIETGAGNINISTYEKVLGALGYESVEIMFKNQNVNRQMRQGYRKKKGRRKPSNRLIKADQKLIKS</sequence>
<proteinExistence type="predicted"/>
<dbReference type="SMART" id="SM00530">
    <property type="entry name" value="HTH_XRE"/>
    <property type="match status" value="1"/>
</dbReference>
<dbReference type="RefSeq" id="WP_092987532.1">
    <property type="nucleotide sequence ID" value="NZ_FNFY01000025.1"/>
</dbReference>
<dbReference type="Gene3D" id="1.10.260.40">
    <property type="entry name" value="lambda repressor-like DNA-binding domains"/>
    <property type="match status" value="1"/>
</dbReference>
<dbReference type="PROSITE" id="PS50943">
    <property type="entry name" value="HTH_CROC1"/>
    <property type="match status" value="1"/>
</dbReference>
<dbReference type="SUPFAM" id="SSF47413">
    <property type="entry name" value="lambda repressor-like DNA-binding domains"/>
    <property type="match status" value="1"/>
</dbReference>
<dbReference type="CDD" id="cd00093">
    <property type="entry name" value="HTH_XRE"/>
    <property type="match status" value="1"/>
</dbReference>
<dbReference type="OrthoDB" id="2933713at2"/>
<dbReference type="Pfam" id="PF01381">
    <property type="entry name" value="HTH_3"/>
    <property type="match status" value="1"/>
</dbReference>
<dbReference type="GO" id="GO:0003677">
    <property type="term" value="F:DNA binding"/>
    <property type="evidence" value="ECO:0007669"/>
    <property type="project" value="InterPro"/>
</dbReference>
<evidence type="ECO:0000313" key="3">
    <source>
        <dbReference type="Proteomes" id="UP000199008"/>
    </source>
</evidence>
<dbReference type="InterPro" id="IPR010982">
    <property type="entry name" value="Lambda_DNA-bd_dom_sf"/>
</dbReference>
<reference evidence="3" key="1">
    <citation type="submission" date="2016-10" db="EMBL/GenBank/DDBJ databases">
        <authorList>
            <person name="Varghese N."/>
            <person name="Submissions S."/>
        </authorList>
    </citation>
    <scope>NUCLEOTIDE SEQUENCE [LARGE SCALE GENOMIC DNA]</scope>
    <source>
        <strain evidence="3">CGMCC 1.8895</strain>
    </source>
</reference>
<dbReference type="EMBL" id="FNFY01000025">
    <property type="protein sequence ID" value="SDL14489.1"/>
    <property type="molecule type" value="Genomic_DNA"/>
</dbReference>
<dbReference type="AlphaFoldDB" id="A0A1G9HNH9"/>
<keyword evidence="3" id="KW-1185">Reference proteome</keyword>
<dbReference type="STRING" id="576118.SAMN05216216_12520"/>
<evidence type="ECO:0000259" key="1">
    <source>
        <dbReference type="PROSITE" id="PS50943"/>
    </source>
</evidence>
<evidence type="ECO:0000313" key="2">
    <source>
        <dbReference type="EMBL" id="SDL14489.1"/>
    </source>
</evidence>
<gene>
    <name evidence="2" type="ORF">SAMN05216216_12520</name>
</gene>